<feature type="transmembrane region" description="Helical" evidence="7">
    <location>
        <begin position="143"/>
        <end position="165"/>
    </location>
</feature>
<dbReference type="InterPro" id="IPR020846">
    <property type="entry name" value="MFS_dom"/>
</dbReference>
<keyword evidence="5 7" id="KW-0472">Membrane</keyword>
<feature type="transmembrane region" description="Helical" evidence="7">
    <location>
        <begin position="109"/>
        <end position="131"/>
    </location>
</feature>
<proteinExistence type="predicted"/>
<evidence type="ECO:0000256" key="5">
    <source>
        <dbReference type="ARBA" id="ARBA00023136"/>
    </source>
</evidence>
<dbReference type="PANTHER" id="PTHR43791:SF62">
    <property type="entry name" value="MAJOR FACILITATOR SUPERFAMILY (MFS) PROFILE DOMAIN-CONTAINING PROTEIN"/>
    <property type="match status" value="1"/>
</dbReference>
<gene>
    <name evidence="9" type="ORF">MELLADRAFT_37526</name>
</gene>
<dbReference type="Proteomes" id="UP000001072">
    <property type="component" value="Unassembled WGS sequence"/>
</dbReference>
<feature type="transmembrane region" description="Helical" evidence="7">
    <location>
        <begin position="370"/>
        <end position="392"/>
    </location>
</feature>
<evidence type="ECO:0000256" key="7">
    <source>
        <dbReference type="SAM" id="Phobius"/>
    </source>
</evidence>
<sequence>IGNARIGGMEKDLKLKPEDYSLAVLIFFVGYLLAEIPSNMLLTRLRPSLFIPFLTFSWGLVATLLSVVKTKEQLIGVRFVLGFMESGFFPGILFLLSSWYRRRELAKRLGIIFTASIMAGAFGGLLSGGVITGMDEVRGIRGWRWLFIIEGAITMLASIVVIFFMPDWPSNTKWLTAEQRALATARIAADRPARAHSTLNLTHLQAFKATVTDWRVYLFCLMDLMITSGTTISYFIPTITRTLGYTGQTAQFMTVPIYVCAFVGVLAISYSADFFKNRAFHVAIPTAVAGVTYAICTRVTNSEARYGLICIGYATNLGALPVLLAWLSKEINYPDSKRAVSQALVNSVGNSASIYGSFLWSDSPKFTNGFMANSIFCFTCALISIVGHILFIKFYSRMKSRSESDSRSSVDMQTTTGPLKENKTGCI</sequence>
<dbReference type="OrthoDB" id="3639251at2759"/>
<keyword evidence="3 7" id="KW-0812">Transmembrane</keyword>
<feature type="transmembrane region" description="Helical" evidence="7">
    <location>
        <begin position="49"/>
        <end position="68"/>
    </location>
</feature>
<dbReference type="RefSeq" id="XP_007412373.1">
    <property type="nucleotide sequence ID" value="XM_007412311.1"/>
</dbReference>
<dbReference type="InParanoid" id="F4RTE6"/>
<evidence type="ECO:0000256" key="6">
    <source>
        <dbReference type="SAM" id="MobiDB-lite"/>
    </source>
</evidence>
<dbReference type="PANTHER" id="PTHR43791">
    <property type="entry name" value="PERMEASE-RELATED"/>
    <property type="match status" value="1"/>
</dbReference>
<organism evidence="10">
    <name type="scientific">Melampsora larici-populina (strain 98AG31 / pathotype 3-4-7)</name>
    <name type="common">Poplar leaf rust fungus</name>
    <dbReference type="NCBI Taxonomy" id="747676"/>
    <lineage>
        <taxon>Eukaryota</taxon>
        <taxon>Fungi</taxon>
        <taxon>Dikarya</taxon>
        <taxon>Basidiomycota</taxon>
        <taxon>Pucciniomycotina</taxon>
        <taxon>Pucciniomycetes</taxon>
        <taxon>Pucciniales</taxon>
        <taxon>Melampsoraceae</taxon>
        <taxon>Melampsora</taxon>
    </lineage>
</organism>
<dbReference type="GO" id="GO:0022857">
    <property type="term" value="F:transmembrane transporter activity"/>
    <property type="evidence" value="ECO:0007669"/>
    <property type="project" value="InterPro"/>
</dbReference>
<keyword evidence="4 7" id="KW-1133">Transmembrane helix</keyword>
<dbReference type="PROSITE" id="PS50850">
    <property type="entry name" value="MFS"/>
    <property type="match status" value="1"/>
</dbReference>
<feature type="transmembrane region" description="Helical" evidence="7">
    <location>
        <begin position="306"/>
        <end position="327"/>
    </location>
</feature>
<keyword evidence="10" id="KW-1185">Reference proteome</keyword>
<evidence type="ECO:0000256" key="1">
    <source>
        <dbReference type="ARBA" id="ARBA00004141"/>
    </source>
</evidence>
<dbReference type="AlphaFoldDB" id="F4RTE6"/>
<feature type="region of interest" description="Disordered" evidence="6">
    <location>
        <begin position="405"/>
        <end position="427"/>
    </location>
</feature>
<evidence type="ECO:0000256" key="4">
    <source>
        <dbReference type="ARBA" id="ARBA00022989"/>
    </source>
</evidence>
<dbReference type="HOGENOM" id="CLU_001265_0_6_1"/>
<dbReference type="GO" id="GO:0016020">
    <property type="term" value="C:membrane"/>
    <property type="evidence" value="ECO:0007669"/>
    <property type="project" value="UniProtKB-SubCell"/>
</dbReference>
<protein>
    <recommendedName>
        <fullName evidence="8">Major facilitator superfamily (MFS) profile domain-containing protein</fullName>
    </recommendedName>
</protein>
<name>F4RTE6_MELLP</name>
<evidence type="ECO:0000256" key="2">
    <source>
        <dbReference type="ARBA" id="ARBA00022448"/>
    </source>
</evidence>
<dbReference type="VEuPathDB" id="FungiDB:MELLADRAFT_37526"/>
<dbReference type="Gene3D" id="1.20.1250.20">
    <property type="entry name" value="MFS general substrate transporter like domains"/>
    <property type="match status" value="2"/>
</dbReference>
<evidence type="ECO:0000256" key="3">
    <source>
        <dbReference type="ARBA" id="ARBA00022692"/>
    </source>
</evidence>
<dbReference type="FunFam" id="1.20.1250.20:FF:000057">
    <property type="entry name" value="MFS general substrate transporter"/>
    <property type="match status" value="1"/>
</dbReference>
<evidence type="ECO:0000313" key="10">
    <source>
        <dbReference type="Proteomes" id="UP000001072"/>
    </source>
</evidence>
<evidence type="ECO:0000259" key="8">
    <source>
        <dbReference type="PROSITE" id="PS50850"/>
    </source>
</evidence>
<dbReference type="InterPro" id="IPR011701">
    <property type="entry name" value="MFS"/>
</dbReference>
<dbReference type="GeneID" id="18927649"/>
<reference evidence="10" key="1">
    <citation type="journal article" date="2011" name="Proc. Natl. Acad. Sci. U.S.A.">
        <title>Obligate biotrophy features unraveled by the genomic analysis of rust fungi.</title>
        <authorList>
            <person name="Duplessis S."/>
            <person name="Cuomo C.A."/>
            <person name="Lin Y.-C."/>
            <person name="Aerts A."/>
            <person name="Tisserant E."/>
            <person name="Veneault-Fourrey C."/>
            <person name="Joly D.L."/>
            <person name="Hacquard S."/>
            <person name="Amselem J."/>
            <person name="Cantarel B.L."/>
            <person name="Chiu R."/>
            <person name="Coutinho P.M."/>
            <person name="Feau N."/>
            <person name="Field M."/>
            <person name="Frey P."/>
            <person name="Gelhaye E."/>
            <person name="Goldberg J."/>
            <person name="Grabherr M.G."/>
            <person name="Kodira C.D."/>
            <person name="Kohler A."/>
            <person name="Kuees U."/>
            <person name="Lindquist E.A."/>
            <person name="Lucas S.M."/>
            <person name="Mago R."/>
            <person name="Mauceli E."/>
            <person name="Morin E."/>
            <person name="Murat C."/>
            <person name="Pangilinan J.L."/>
            <person name="Park R."/>
            <person name="Pearson M."/>
            <person name="Quesneville H."/>
            <person name="Rouhier N."/>
            <person name="Sakthikumar S."/>
            <person name="Salamov A.A."/>
            <person name="Schmutz J."/>
            <person name="Selles B."/>
            <person name="Shapiro H."/>
            <person name="Tanguay P."/>
            <person name="Tuskan G.A."/>
            <person name="Henrissat B."/>
            <person name="Van de Peer Y."/>
            <person name="Rouze P."/>
            <person name="Ellis J.G."/>
            <person name="Dodds P.N."/>
            <person name="Schein J.E."/>
            <person name="Zhong S."/>
            <person name="Hamelin R.C."/>
            <person name="Grigoriev I.V."/>
            <person name="Szabo L.J."/>
            <person name="Martin F."/>
        </authorList>
    </citation>
    <scope>NUCLEOTIDE SEQUENCE [LARGE SCALE GENOMIC DNA]</scope>
    <source>
        <strain evidence="10">98AG31 / pathotype 3-4-7</strain>
    </source>
</reference>
<dbReference type="EMBL" id="GL883119">
    <property type="protein sequence ID" value="EGG04244.1"/>
    <property type="molecule type" value="Genomic_DNA"/>
</dbReference>
<dbReference type="Pfam" id="PF07690">
    <property type="entry name" value="MFS_1"/>
    <property type="match status" value="1"/>
</dbReference>
<feature type="domain" description="Major facilitator superfamily (MFS) profile" evidence="8">
    <location>
        <begin position="1"/>
        <end position="399"/>
    </location>
</feature>
<feature type="non-terminal residue" evidence="9">
    <location>
        <position position="1"/>
    </location>
</feature>
<feature type="transmembrane region" description="Helical" evidence="7">
    <location>
        <begin position="20"/>
        <end position="42"/>
    </location>
</feature>
<feature type="transmembrane region" description="Helical" evidence="7">
    <location>
        <begin position="74"/>
        <end position="97"/>
    </location>
</feature>
<feature type="transmembrane region" description="Helical" evidence="7">
    <location>
        <begin position="248"/>
        <end position="268"/>
    </location>
</feature>
<dbReference type="eggNOG" id="KOG2533">
    <property type="taxonomic scope" value="Eukaryota"/>
</dbReference>
<feature type="transmembrane region" description="Helical" evidence="7">
    <location>
        <begin position="216"/>
        <end position="236"/>
    </location>
</feature>
<dbReference type="KEGG" id="mlr:MELLADRAFT_37526"/>
<evidence type="ECO:0000313" key="9">
    <source>
        <dbReference type="EMBL" id="EGG04244.1"/>
    </source>
</evidence>
<dbReference type="InterPro" id="IPR036259">
    <property type="entry name" value="MFS_trans_sf"/>
</dbReference>
<comment type="subcellular location">
    <subcellularLocation>
        <location evidence="1">Membrane</location>
        <topology evidence="1">Multi-pass membrane protein</topology>
    </subcellularLocation>
</comment>
<dbReference type="SUPFAM" id="SSF103473">
    <property type="entry name" value="MFS general substrate transporter"/>
    <property type="match status" value="1"/>
</dbReference>
<accession>F4RTE6</accession>
<keyword evidence="2" id="KW-0813">Transport</keyword>